<feature type="compositionally biased region" description="Polar residues" evidence="1">
    <location>
        <begin position="15"/>
        <end position="27"/>
    </location>
</feature>
<keyword evidence="2" id="KW-0472">Membrane</keyword>
<evidence type="ECO:0000313" key="4">
    <source>
        <dbReference type="Proteomes" id="UP000327493"/>
    </source>
</evidence>
<sequence length="148" mass="16393">MLPTETGKRRRRSNGPHSQQTAVTSGRSVGYTGRSPRREEDITSRRWKGASGRLLLQRSAQKLVAPLKSPLHSRRLKSPEADCTASLSITNSSLSSFAIVFLHPSLPLKLLQTLLSSLFIPCFPCLPIHLLYVVLFPLCPTHGMSLFD</sequence>
<keyword evidence="4" id="KW-1185">Reference proteome</keyword>
<keyword evidence="2" id="KW-0812">Transmembrane</keyword>
<comment type="caution">
    <text evidence="3">The sequence shown here is derived from an EMBL/GenBank/DDBJ whole genome shotgun (WGS) entry which is preliminary data.</text>
</comment>
<feature type="transmembrane region" description="Helical" evidence="2">
    <location>
        <begin position="114"/>
        <end position="138"/>
    </location>
</feature>
<dbReference type="EMBL" id="VOFY01000014">
    <property type="protein sequence ID" value="KAA8585902.1"/>
    <property type="molecule type" value="Genomic_DNA"/>
</dbReference>
<evidence type="ECO:0000313" key="3">
    <source>
        <dbReference type="EMBL" id="KAA8585902.1"/>
    </source>
</evidence>
<evidence type="ECO:0000256" key="1">
    <source>
        <dbReference type="SAM" id="MobiDB-lite"/>
    </source>
</evidence>
<gene>
    <name evidence="3" type="ORF">FQN60_007471</name>
</gene>
<organism evidence="3 4">
    <name type="scientific">Etheostoma spectabile</name>
    <name type="common">orangethroat darter</name>
    <dbReference type="NCBI Taxonomy" id="54343"/>
    <lineage>
        <taxon>Eukaryota</taxon>
        <taxon>Metazoa</taxon>
        <taxon>Chordata</taxon>
        <taxon>Craniata</taxon>
        <taxon>Vertebrata</taxon>
        <taxon>Euteleostomi</taxon>
        <taxon>Actinopterygii</taxon>
        <taxon>Neopterygii</taxon>
        <taxon>Teleostei</taxon>
        <taxon>Neoteleostei</taxon>
        <taxon>Acanthomorphata</taxon>
        <taxon>Eupercaria</taxon>
        <taxon>Perciformes</taxon>
        <taxon>Percoidei</taxon>
        <taxon>Percidae</taxon>
        <taxon>Etheostomatinae</taxon>
        <taxon>Etheostoma</taxon>
    </lineage>
</organism>
<evidence type="ECO:0000256" key="2">
    <source>
        <dbReference type="SAM" id="Phobius"/>
    </source>
</evidence>
<feature type="non-terminal residue" evidence="3">
    <location>
        <position position="148"/>
    </location>
</feature>
<proteinExistence type="predicted"/>
<dbReference type="AlphaFoldDB" id="A0A5J5CU01"/>
<name>A0A5J5CU01_9PERO</name>
<feature type="region of interest" description="Disordered" evidence="1">
    <location>
        <begin position="1"/>
        <end position="43"/>
    </location>
</feature>
<reference evidence="3 4" key="1">
    <citation type="submission" date="2019-08" db="EMBL/GenBank/DDBJ databases">
        <title>A chromosome-level genome assembly, high-density linkage maps, and genome scans reveal the genomic architecture of hybrid incompatibilities underlying speciation via character displacement in darters (Percidae: Etheostominae).</title>
        <authorList>
            <person name="Moran R.L."/>
            <person name="Catchen J.M."/>
            <person name="Fuller R.C."/>
        </authorList>
    </citation>
    <scope>NUCLEOTIDE SEQUENCE [LARGE SCALE GENOMIC DNA]</scope>
    <source>
        <strain evidence="3">EspeVRDwgs_2016</strain>
        <tissue evidence="3">Muscle</tissue>
    </source>
</reference>
<keyword evidence="2" id="KW-1133">Transmembrane helix</keyword>
<accession>A0A5J5CU01</accession>
<dbReference type="Proteomes" id="UP000327493">
    <property type="component" value="Chromosome 14"/>
</dbReference>
<protein>
    <submittedName>
        <fullName evidence="3">Uncharacterized protein</fullName>
    </submittedName>
</protein>